<gene>
    <name evidence="1" type="ORF">RRF57_009060</name>
</gene>
<dbReference type="InterPro" id="IPR023213">
    <property type="entry name" value="CAT-like_dom_sf"/>
</dbReference>
<dbReference type="PANTHER" id="PTHR28037">
    <property type="entry name" value="ALCOHOL O-ACETYLTRANSFERASE 1-RELATED"/>
    <property type="match status" value="1"/>
</dbReference>
<evidence type="ECO:0000313" key="1">
    <source>
        <dbReference type="EMBL" id="KAK5633346.1"/>
    </source>
</evidence>
<dbReference type="Proteomes" id="UP001305414">
    <property type="component" value="Unassembled WGS sequence"/>
</dbReference>
<comment type="caution">
    <text evidence="1">The sequence shown here is derived from an EMBL/GenBank/DDBJ whole genome shotgun (WGS) entry which is preliminary data.</text>
</comment>
<keyword evidence="2" id="KW-1185">Reference proteome</keyword>
<organism evidence="1 2">
    <name type="scientific">Xylaria bambusicola</name>
    <dbReference type="NCBI Taxonomy" id="326684"/>
    <lineage>
        <taxon>Eukaryota</taxon>
        <taxon>Fungi</taxon>
        <taxon>Dikarya</taxon>
        <taxon>Ascomycota</taxon>
        <taxon>Pezizomycotina</taxon>
        <taxon>Sordariomycetes</taxon>
        <taxon>Xylariomycetidae</taxon>
        <taxon>Xylariales</taxon>
        <taxon>Xylariaceae</taxon>
        <taxon>Xylaria</taxon>
    </lineage>
</organism>
<dbReference type="InterPro" id="IPR052058">
    <property type="entry name" value="Alcohol_O-acetyltransferase"/>
</dbReference>
<proteinExistence type="predicted"/>
<dbReference type="SUPFAM" id="SSF52777">
    <property type="entry name" value="CoA-dependent acyltransferases"/>
    <property type="match status" value="2"/>
</dbReference>
<evidence type="ECO:0000313" key="2">
    <source>
        <dbReference type="Proteomes" id="UP001305414"/>
    </source>
</evidence>
<dbReference type="PANTHER" id="PTHR28037:SF1">
    <property type="entry name" value="ALCOHOL O-ACETYLTRANSFERASE 1-RELATED"/>
    <property type="match status" value="1"/>
</dbReference>
<accession>A0AAN7UUY3</accession>
<dbReference type="InterPro" id="IPR010828">
    <property type="entry name" value="Atf2/Sli1-like"/>
</dbReference>
<protein>
    <recommendedName>
        <fullName evidence="3">Alcohol acetyltransferase</fullName>
    </recommendedName>
</protein>
<dbReference type="GO" id="GO:0008080">
    <property type="term" value="F:N-acetyltransferase activity"/>
    <property type="evidence" value="ECO:0007669"/>
    <property type="project" value="TreeGrafter"/>
</dbReference>
<dbReference type="EMBL" id="JAWHQM010000031">
    <property type="protein sequence ID" value="KAK5633346.1"/>
    <property type="molecule type" value="Genomic_DNA"/>
</dbReference>
<evidence type="ECO:0008006" key="3">
    <source>
        <dbReference type="Google" id="ProtNLM"/>
    </source>
</evidence>
<sequence length="529" mass="58163">MVATKMEVKEKSIIRPLGHMECYEFHMLQLRFLGGITLSCRYAIPAPLAAPDLHDRVVRRVEDALARVVIEHPALRLVAVKADTKRPAWVAVDQLDFAHHVQWADVSNGNETDDGAAMVSQETLRARIERCLDESYAHEPKGPNGSRGDPVLDIIFDYSHALGDGMSGKIFHETLFRTLNTPVTTSSETNSTIEPPLVSNHILTIPSTASTLRPPIEKAGKFSVSAKFVASTAWKELRPPKLSSNSAALAHWAPIRATPYKTHLRTFDIEADVLRDVLAACRAHKTTVTGLLHAVVLTSMAAHIPAATAFTSSTPLDLRRHLGVDGAKCLDFDPRRTVANYVSIVWHKFGTDDMREIRAAAVAQKSPSGEDGENPALVALVWRYASRVRAEVQKRLDHGLKNDVASLMGLVPDWRAQHRATARKTRLVSFVVTNLGVLDGEPASMTKTVEVEKEKARDEDTAAEGWKITQSTFAISTEVNGAAFQVSPISVRGGALRIGCSWQDCVVELGLAETIISDMERWLRFLARS</sequence>
<dbReference type="Pfam" id="PF07247">
    <property type="entry name" value="AATase"/>
    <property type="match status" value="1"/>
</dbReference>
<dbReference type="AlphaFoldDB" id="A0AAN7UUY3"/>
<dbReference type="Gene3D" id="3.30.559.10">
    <property type="entry name" value="Chloramphenicol acetyltransferase-like domain"/>
    <property type="match status" value="1"/>
</dbReference>
<reference evidence="1 2" key="1">
    <citation type="submission" date="2023-10" db="EMBL/GenBank/DDBJ databases">
        <title>Draft genome sequence of Xylaria bambusicola isolate GMP-LS, the root and basal stem rot pathogen of sugarcane in Indonesia.</title>
        <authorList>
            <person name="Selvaraj P."/>
            <person name="Muralishankar V."/>
            <person name="Muruganantham S."/>
            <person name="Sp S."/>
            <person name="Haryani S."/>
            <person name="Lau K.J.X."/>
            <person name="Naqvi N.I."/>
        </authorList>
    </citation>
    <scope>NUCLEOTIDE SEQUENCE [LARGE SCALE GENOMIC DNA]</scope>
    <source>
        <strain evidence="1">GMP-LS</strain>
    </source>
</reference>
<name>A0AAN7UUY3_9PEZI</name>